<feature type="region of interest" description="Disordered" evidence="2">
    <location>
        <begin position="328"/>
        <end position="362"/>
    </location>
</feature>
<protein>
    <submittedName>
        <fullName evidence="3">Uncharacterized protein</fullName>
    </submittedName>
</protein>
<evidence type="ECO:0000256" key="2">
    <source>
        <dbReference type="SAM" id="MobiDB-lite"/>
    </source>
</evidence>
<proteinExistence type="predicted"/>
<feature type="compositionally biased region" description="Polar residues" evidence="2">
    <location>
        <begin position="47"/>
        <end position="60"/>
    </location>
</feature>
<feature type="compositionally biased region" description="Polar residues" evidence="2">
    <location>
        <begin position="290"/>
        <end position="300"/>
    </location>
</feature>
<evidence type="ECO:0000313" key="3">
    <source>
        <dbReference type="EMBL" id="MQL81048.1"/>
    </source>
</evidence>
<dbReference type="AlphaFoldDB" id="A0A843UBS9"/>
<keyword evidence="1" id="KW-0175">Coiled coil</keyword>
<comment type="caution">
    <text evidence="3">The sequence shown here is derived from an EMBL/GenBank/DDBJ whole genome shotgun (WGS) entry which is preliminary data.</text>
</comment>
<feature type="coiled-coil region" evidence="1">
    <location>
        <begin position="80"/>
        <end position="283"/>
    </location>
</feature>
<evidence type="ECO:0000313" key="4">
    <source>
        <dbReference type="Proteomes" id="UP000652761"/>
    </source>
</evidence>
<organism evidence="3 4">
    <name type="scientific">Colocasia esculenta</name>
    <name type="common">Wild taro</name>
    <name type="synonym">Arum esculentum</name>
    <dbReference type="NCBI Taxonomy" id="4460"/>
    <lineage>
        <taxon>Eukaryota</taxon>
        <taxon>Viridiplantae</taxon>
        <taxon>Streptophyta</taxon>
        <taxon>Embryophyta</taxon>
        <taxon>Tracheophyta</taxon>
        <taxon>Spermatophyta</taxon>
        <taxon>Magnoliopsida</taxon>
        <taxon>Liliopsida</taxon>
        <taxon>Araceae</taxon>
        <taxon>Aroideae</taxon>
        <taxon>Colocasieae</taxon>
        <taxon>Colocasia</taxon>
    </lineage>
</organism>
<reference evidence="3" key="1">
    <citation type="submission" date="2017-07" db="EMBL/GenBank/DDBJ databases">
        <title>Taro Niue Genome Assembly and Annotation.</title>
        <authorList>
            <person name="Atibalentja N."/>
            <person name="Keating K."/>
            <person name="Fields C.J."/>
        </authorList>
    </citation>
    <scope>NUCLEOTIDE SEQUENCE</scope>
    <source>
        <strain evidence="3">Niue_2</strain>
        <tissue evidence="3">Leaf</tissue>
    </source>
</reference>
<name>A0A843UBS9_COLES</name>
<gene>
    <name evidence="3" type="ORF">Taro_013500</name>
</gene>
<feature type="compositionally biased region" description="Basic residues" evidence="2">
    <location>
        <begin position="303"/>
        <end position="312"/>
    </location>
</feature>
<accession>A0A843UBS9</accession>
<dbReference type="Proteomes" id="UP000652761">
    <property type="component" value="Unassembled WGS sequence"/>
</dbReference>
<feature type="compositionally biased region" description="Basic and acidic residues" evidence="2">
    <location>
        <begin position="33"/>
        <end position="45"/>
    </location>
</feature>
<sequence length="509" mass="58686">MQDSFLKTSKSGREINEKCYMAHGSSRGSSRSNESEGSHLSEKSRNCQRSGKSNSNTFDASISNSDSEEDISYDELIKCYEHLSNQFKKIKAQNKKLKEKLEKNEMIIDNAQAFYEENEKLKMENEKLENEVKNYGIMFSKLKEDHDQVESENFDLKNENERLIDHNENLKFDNDQLNKQISNMAHDHQIKENCNQLVEENNHLKKKIESLYHDRPLNDEWNNAKKKIADLENQIVQSEIEKNKMRNGLNVMRNQLQTSEKEIVALKVEKEKLTNELEVAIKQSQNSTKVHVQKNVQKQSNKLNKKAAKRKNTVSIENQKKKIGLYKVSTSSPSAPKALWQSPTPHHAKRYQRVPPPSSQLMGDQRYTQKMVSQKASLLDFANLSAPVDSSKSTVDKRSFGKILWPKPPYQNPKQRSRRRLSSYCSASELQIVQREIISYKELKPVRSEVKLLHHLVVFKDVKLEVFWTNSLKSSSSGFVSISQNSSSSIFFTNLCIKARGSDLLLDLI</sequence>
<keyword evidence="4" id="KW-1185">Reference proteome</keyword>
<evidence type="ECO:0000256" key="1">
    <source>
        <dbReference type="SAM" id="Coils"/>
    </source>
</evidence>
<feature type="region of interest" description="Disordered" evidence="2">
    <location>
        <begin position="290"/>
        <end position="312"/>
    </location>
</feature>
<feature type="region of interest" description="Disordered" evidence="2">
    <location>
        <begin position="1"/>
        <end position="65"/>
    </location>
</feature>
<dbReference type="EMBL" id="NMUH01000543">
    <property type="protein sequence ID" value="MQL81048.1"/>
    <property type="molecule type" value="Genomic_DNA"/>
</dbReference>